<evidence type="ECO:0000313" key="2">
    <source>
        <dbReference type="Proteomes" id="UP000256964"/>
    </source>
</evidence>
<protein>
    <recommendedName>
        <fullName evidence="3">F-box domain-containing protein</fullName>
    </recommendedName>
</protein>
<dbReference type="OrthoDB" id="2748053at2759"/>
<accession>A0A371CQ58</accession>
<proteinExistence type="predicted"/>
<dbReference type="AlphaFoldDB" id="A0A371CQ58"/>
<dbReference type="EMBL" id="KZ857485">
    <property type="protein sequence ID" value="RDX42430.1"/>
    <property type="molecule type" value="Genomic_DNA"/>
</dbReference>
<dbReference type="Proteomes" id="UP000256964">
    <property type="component" value="Unassembled WGS sequence"/>
</dbReference>
<organism evidence="1 2">
    <name type="scientific">Lentinus brumalis</name>
    <dbReference type="NCBI Taxonomy" id="2498619"/>
    <lineage>
        <taxon>Eukaryota</taxon>
        <taxon>Fungi</taxon>
        <taxon>Dikarya</taxon>
        <taxon>Basidiomycota</taxon>
        <taxon>Agaricomycotina</taxon>
        <taxon>Agaricomycetes</taxon>
        <taxon>Polyporales</taxon>
        <taxon>Polyporaceae</taxon>
        <taxon>Lentinus</taxon>
    </lineage>
</organism>
<keyword evidence="2" id="KW-1185">Reference proteome</keyword>
<sequence>MDRDPDSPPLPLELFLLVIDAVGEDPDDSVADIYKTLRACALTCSAWLARARMQLYAYVFLERRDHYTRFARTIYASTELAQLVQEMRCDLHGQTNPELGWAWHIAMLNHGKIETPLPNYVVARLTNLTKLSFEADARVPVPVPLVCFMRSFGICEKLASLTLHSCLFITFDLLAGTVWSFPHVKILKITQNAWYESQIPPPDEALYPGRCENVTKFQLFLPVRVDPLLELMGPTVSHLSLWSMRYDEEPETYQAVSRYTALNRLTLTFENSETSWLLLVLENVRARNLEGLWIDYISRDQSKDDVVALFHDIRLDDILSRPPFRHLSELTIVVHSTAADEDGAWLKCLEAQFPQCVERGILEASIEEWKEEFWPNWLRYD</sequence>
<name>A0A371CQ58_9APHY</name>
<reference evidence="1 2" key="1">
    <citation type="journal article" date="2018" name="Biotechnol. Biofuels">
        <title>Integrative visual omics of the white-rot fungus Polyporus brumalis exposes the biotechnological potential of its oxidative enzymes for delignifying raw plant biomass.</title>
        <authorList>
            <person name="Miyauchi S."/>
            <person name="Rancon A."/>
            <person name="Drula E."/>
            <person name="Hage H."/>
            <person name="Chaduli D."/>
            <person name="Favel A."/>
            <person name="Grisel S."/>
            <person name="Henrissat B."/>
            <person name="Herpoel-Gimbert I."/>
            <person name="Ruiz-Duenas F.J."/>
            <person name="Chevret D."/>
            <person name="Hainaut M."/>
            <person name="Lin J."/>
            <person name="Wang M."/>
            <person name="Pangilinan J."/>
            <person name="Lipzen A."/>
            <person name="Lesage-Meessen L."/>
            <person name="Navarro D."/>
            <person name="Riley R."/>
            <person name="Grigoriev I.V."/>
            <person name="Zhou S."/>
            <person name="Raouche S."/>
            <person name="Rosso M.N."/>
        </authorList>
    </citation>
    <scope>NUCLEOTIDE SEQUENCE [LARGE SCALE GENOMIC DNA]</scope>
    <source>
        <strain evidence="1 2">BRFM 1820</strain>
    </source>
</reference>
<evidence type="ECO:0008006" key="3">
    <source>
        <dbReference type="Google" id="ProtNLM"/>
    </source>
</evidence>
<evidence type="ECO:0000313" key="1">
    <source>
        <dbReference type="EMBL" id="RDX42430.1"/>
    </source>
</evidence>
<gene>
    <name evidence="1" type="ORF">OH76DRAFT_1488712</name>
</gene>